<dbReference type="RefSeq" id="WP_195928191.1">
    <property type="nucleotide sequence ID" value="NZ_JADPDK010000027.1"/>
</dbReference>
<protein>
    <submittedName>
        <fullName evidence="1">Bacteriocin immunity protein</fullName>
    </submittedName>
</protein>
<dbReference type="Proteomes" id="UP001186159">
    <property type="component" value="Unassembled WGS sequence"/>
</dbReference>
<reference evidence="1 2" key="1">
    <citation type="submission" date="2023-10" db="EMBL/GenBank/DDBJ databases">
        <title>Production of high quality cheese from raw caw milk (raw cheese).</title>
        <authorList>
            <person name="Samouris G."/>
        </authorList>
    </citation>
    <scope>NUCLEOTIDE SEQUENCE [LARGE SCALE GENOMIC DNA]</scope>
    <source>
        <strain evidence="1 2">MRS-5</strain>
    </source>
</reference>
<dbReference type="AlphaFoldDB" id="A0ABD5GS36"/>
<accession>A0ABD5GS36</accession>
<dbReference type="EMBL" id="JAWHVN010000027">
    <property type="protein sequence ID" value="MDV2618980.1"/>
    <property type="molecule type" value="Genomic_DNA"/>
</dbReference>
<gene>
    <name evidence="1" type="ORF">RZO27_07530</name>
</gene>
<evidence type="ECO:0000313" key="1">
    <source>
        <dbReference type="EMBL" id="MDV2618980.1"/>
    </source>
</evidence>
<dbReference type="InterPro" id="IPR015046">
    <property type="entry name" value="LciA_Immunity-like"/>
</dbReference>
<name>A0ABD5GS36_9LACT</name>
<evidence type="ECO:0000313" key="2">
    <source>
        <dbReference type="Proteomes" id="UP001186159"/>
    </source>
</evidence>
<proteinExistence type="predicted"/>
<comment type="caution">
    <text evidence="1">The sequence shown here is derived from an EMBL/GenBank/DDBJ whole genome shotgun (WGS) entry which is preliminary data.</text>
</comment>
<sequence length="107" mass="12013">MFYKKEIKFSDGELAFLDSIYNLAMSSEITPEERNVLLPTKKELEKTGNVPKSINDLMNSFRLGAVQRSLSKPMSEFYSKLYKSNSARNGLTSGIALSTALLPIWNS</sequence>
<dbReference type="CDD" id="cd21059">
    <property type="entry name" value="LciA-like"/>
    <property type="match status" value="1"/>
</dbReference>
<organism evidence="1 2">
    <name type="scientific">Lactococcus lactis</name>
    <dbReference type="NCBI Taxonomy" id="1358"/>
    <lineage>
        <taxon>Bacteria</taxon>
        <taxon>Bacillati</taxon>
        <taxon>Bacillota</taxon>
        <taxon>Bacilli</taxon>
        <taxon>Lactobacillales</taxon>
        <taxon>Streptococcaceae</taxon>
        <taxon>Lactococcus</taxon>
    </lineage>
</organism>
<dbReference type="Pfam" id="PF08951">
    <property type="entry name" value="EntA_Immun"/>
    <property type="match status" value="1"/>
</dbReference>